<dbReference type="VEuPathDB" id="TriTrypDB:BSAL_87330"/>
<reference evidence="2" key="1">
    <citation type="submission" date="2015-09" db="EMBL/GenBank/DDBJ databases">
        <authorList>
            <consortium name="Pathogen Informatics"/>
        </authorList>
    </citation>
    <scope>NUCLEOTIDE SEQUENCE [LARGE SCALE GENOMIC DNA]</scope>
    <source>
        <strain evidence="2">Lake Konstanz</strain>
    </source>
</reference>
<evidence type="ECO:0000313" key="2">
    <source>
        <dbReference type="Proteomes" id="UP000051952"/>
    </source>
</evidence>
<organism evidence="1 2">
    <name type="scientific">Bodo saltans</name>
    <name type="common">Flagellated protozoan</name>
    <dbReference type="NCBI Taxonomy" id="75058"/>
    <lineage>
        <taxon>Eukaryota</taxon>
        <taxon>Discoba</taxon>
        <taxon>Euglenozoa</taxon>
        <taxon>Kinetoplastea</taxon>
        <taxon>Metakinetoplastina</taxon>
        <taxon>Eubodonida</taxon>
        <taxon>Bodonidae</taxon>
        <taxon>Bodo</taxon>
    </lineage>
</organism>
<sequence>MRRALSMNIVKQRRKIRATSLQNLLYDAARIESAVRIQCSARRWLARRRALSRRLQRDHAAESLRVIDARPELFSIADLPKSLFDWDALLREERRFVHCGPLSTQVDPDLFYQRRQLLALYDSGAGAGGSMLYPHPASQSFLHRALDIFRLIDVRERGVVEERFLIEIHEMFGGPVPRGVEGRGGVEEDVHRPQYARSLLVNILQHSGRLDSLRVSSDGTLVPIESIPRGSLNANADEFCT</sequence>
<name>A0A0S4J5N3_BODSA</name>
<dbReference type="PROSITE" id="PS50096">
    <property type="entry name" value="IQ"/>
    <property type="match status" value="1"/>
</dbReference>
<protein>
    <submittedName>
        <fullName evidence="1">Uncharacterized protein</fullName>
    </submittedName>
</protein>
<keyword evidence="2" id="KW-1185">Reference proteome</keyword>
<proteinExistence type="predicted"/>
<accession>A0A0S4J5N3</accession>
<dbReference type="Proteomes" id="UP000051952">
    <property type="component" value="Unassembled WGS sequence"/>
</dbReference>
<dbReference type="AlphaFoldDB" id="A0A0S4J5N3"/>
<evidence type="ECO:0000313" key="1">
    <source>
        <dbReference type="EMBL" id="CUG82903.1"/>
    </source>
</evidence>
<dbReference type="EMBL" id="CYKH01001088">
    <property type="protein sequence ID" value="CUG82903.1"/>
    <property type="molecule type" value="Genomic_DNA"/>
</dbReference>
<feature type="non-terminal residue" evidence="1">
    <location>
        <position position="241"/>
    </location>
</feature>
<gene>
    <name evidence="1" type="ORF">BSAL_87330</name>
</gene>